<keyword evidence="3" id="KW-1185">Reference proteome</keyword>
<gene>
    <name evidence="2" type="ORF">PACLA_8A038451</name>
</gene>
<evidence type="ECO:0000259" key="1">
    <source>
        <dbReference type="Pfam" id="PF04991"/>
    </source>
</evidence>
<reference evidence="2" key="1">
    <citation type="submission" date="2020-04" db="EMBL/GenBank/DDBJ databases">
        <authorList>
            <person name="Alioto T."/>
            <person name="Alioto T."/>
            <person name="Gomez Garrido J."/>
        </authorList>
    </citation>
    <scope>NUCLEOTIDE SEQUENCE</scope>
    <source>
        <strain evidence="2">A484AB</strain>
    </source>
</reference>
<evidence type="ECO:0000313" key="2">
    <source>
        <dbReference type="EMBL" id="CAB4045190.1"/>
    </source>
</evidence>
<dbReference type="OrthoDB" id="444255at2759"/>
<feature type="domain" description="LicD/FKTN/FKRP nucleotidyltransferase" evidence="1">
    <location>
        <begin position="80"/>
        <end position="127"/>
    </location>
</feature>
<protein>
    <recommendedName>
        <fullName evidence="1">LicD/FKTN/FKRP nucleotidyltransferase domain-containing protein</fullName>
    </recommendedName>
</protein>
<accession>A0A6S7KSP5</accession>
<dbReference type="EMBL" id="CACRXK020038063">
    <property type="protein sequence ID" value="CAB4045190.1"/>
    <property type="molecule type" value="Genomic_DNA"/>
</dbReference>
<dbReference type="InterPro" id="IPR007074">
    <property type="entry name" value="LicD/FKTN/FKRP_NTP_transf"/>
</dbReference>
<organism evidence="2 3">
    <name type="scientific">Paramuricea clavata</name>
    <name type="common">Red gorgonian</name>
    <name type="synonym">Violescent sea-whip</name>
    <dbReference type="NCBI Taxonomy" id="317549"/>
    <lineage>
        <taxon>Eukaryota</taxon>
        <taxon>Metazoa</taxon>
        <taxon>Cnidaria</taxon>
        <taxon>Anthozoa</taxon>
        <taxon>Octocorallia</taxon>
        <taxon>Malacalcyonacea</taxon>
        <taxon>Plexauridae</taxon>
        <taxon>Paramuricea</taxon>
    </lineage>
</organism>
<dbReference type="Pfam" id="PF04991">
    <property type="entry name" value="LicD"/>
    <property type="match status" value="1"/>
</dbReference>
<dbReference type="AlphaFoldDB" id="A0A6S7KSP5"/>
<proteinExistence type="predicted"/>
<sequence length="240" mass="28677">MLLLRKFTRIRRWRRSIKWYWMSWTALLLGILFISFQIQHPMYFRKFRNVKMSRECSSREILEELVYLTKDIHEILSGLNLTDFLLYGSHWGAIRVGGPLPWDDDVDLGLIADSNYILLTEDEFVNEFTSRGMTVTNNMAQKTSLKVTRGIANVDVIVYYDYNGLMKRQGWEPFLIPVHYRLHHSFPTWVVKTPPALPTMRFGVFNMSVPRGEREVMKYLYRYNWWQDFEPEGDCDVIQW</sequence>
<dbReference type="PANTHER" id="PTHR13627:SF32">
    <property type="entry name" value="AGAP006029-PA"/>
    <property type="match status" value="1"/>
</dbReference>
<dbReference type="InterPro" id="IPR052613">
    <property type="entry name" value="LicD_transferase"/>
</dbReference>
<dbReference type="Proteomes" id="UP001152795">
    <property type="component" value="Unassembled WGS sequence"/>
</dbReference>
<name>A0A6S7KSP5_PARCT</name>
<comment type="caution">
    <text evidence="2">The sequence shown here is derived from an EMBL/GenBank/DDBJ whole genome shotgun (WGS) entry which is preliminary data.</text>
</comment>
<dbReference type="GO" id="GO:0009100">
    <property type="term" value="P:glycoprotein metabolic process"/>
    <property type="evidence" value="ECO:0007669"/>
    <property type="project" value="UniProtKB-ARBA"/>
</dbReference>
<dbReference type="PANTHER" id="PTHR13627">
    <property type="entry name" value="FUKUTIN RELATED PROTEIN"/>
    <property type="match status" value="1"/>
</dbReference>
<evidence type="ECO:0000313" key="3">
    <source>
        <dbReference type="Proteomes" id="UP001152795"/>
    </source>
</evidence>